<dbReference type="InterPro" id="IPR038724">
    <property type="entry name" value="RepA"/>
</dbReference>
<keyword evidence="3" id="KW-1185">Reference proteome</keyword>
<evidence type="ECO:0000313" key="3">
    <source>
        <dbReference type="Proteomes" id="UP000518892"/>
    </source>
</evidence>
<accession>A0A7W5EU19</accession>
<reference evidence="2 3" key="1">
    <citation type="submission" date="2020-08" db="EMBL/GenBank/DDBJ databases">
        <title>Genomic Encyclopedia of Type Strains, Phase III (KMG-III): the genomes of soil and plant-associated and newly described type strains.</title>
        <authorList>
            <person name="Whitman W."/>
        </authorList>
    </citation>
    <scope>NUCLEOTIDE SEQUENCE [LARGE SCALE GENOMIC DNA]</scope>
    <source>
        <strain evidence="2 3">CECT 7744</strain>
    </source>
</reference>
<dbReference type="EMBL" id="JACHXR010000004">
    <property type="protein sequence ID" value="MBB3231067.1"/>
    <property type="molecule type" value="Genomic_DNA"/>
</dbReference>
<evidence type="ECO:0008006" key="4">
    <source>
        <dbReference type="Google" id="ProtNLM"/>
    </source>
</evidence>
<comment type="caution">
    <text evidence="2">The sequence shown here is derived from an EMBL/GenBank/DDBJ whole genome shotgun (WGS) entry which is preliminary data.</text>
</comment>
<dbReference type="AlphaFoldDB" id="A0A7W5EU19"/>
<evidence type="ECO:0000256" key="1">
    <source>
        <dbReference type="SAM" id="MobiDB-lite"/>
    </source>
</evidence>
<organism evidence="2 3">
    <name type="scientific">Halomonas stenophila</name>
    <dbReference type="NCBI Taxonomy" id="795312"/>
    <lineage>
        <taxon>Bacteria</taxon>
        <taxon>Pseudomonadati</taxon>
        <taxon>Pseudomonadota</taxon>
        <taxon>Gammaproteobacteria</taxon>
        <taxon>Oceanospirillales</taxon>
        <taxon>Halomonadaceae</taxon>
        <taxon>Halomonas</taxon>
    </lineage>
</organism>
<feature type="region of interest" description="Disordered" evidence="1">
    <location>
        <begin position="1"/>
        <end position="43"/>
    </location>
</feature>
<proteinExistence type="predicted"/>
<dbReference type="Gene3D" id="3.40.50.300">
    <property type="entry name" value="P-loop containing nucleotide triphosphate hydrolases"/>
    <property type="match status" value="1"/>
</dbReference>
<name>A0A7W5EU19_9GAMM</name>
<dbReference type="SUPFAM" id="SSF52540">
    <property type="entry name" value="P-loop containing nucleoside triphosphate hydrolases"/>
    <property type="match status" value="1"/>
</dbReference>
<gene>
    <name evidence="2" type="ORF">FHR97_001919</name>
</gene>
<evidence type="ECO:0000313" key="2">
    <source>
        <dbReference type="EMBL" id="MBB3231067.1"/>
    </source>
</evidence>
<dbReference type="InterPro" id="IPR027417">
    <property type="entry name" value="P-loop_NTPase"/>
</dbReference>
<dbReference type="Pfam" id="PF13481">
    <property type="entry name" value="AAA_25"/>
    <property type="match status" value="1"/>
</dbReference>
<dbReference type="CDD" id="cd01125">
    <property type="entry name" value="RepA_RSF1010_like"/>
    <property type="match status" value="1"/>
</dbReference>
<dbReference type="Proteomes" id="UP000518892">
    <property type="component" value="Unassembled WGS sequence"/>
</dbReference>
<protein>
    <recommendedName>
        <fullName evidence="4">AAA+ ATPase domain-containing protein</fullName>
    </recommendedName>
</protein>
<sequence>MASAKRSAEEQHGTPAQREAERQRRLRDPSWRTHEQPASNVDATLDKRREWLAERPRLMANLRRWKNGEAAEWHLGVLRLCRTRDEYEAALDYPVGCHLSFVEEELADARETRAPEGESDQPDTGLGFSMIGDLVSELRPVDWLVKQYLETDSLGLIFGPPNVGKSFVAIDWACSIATGTPWHGRPVRQGSVFYLAGEGHNGLARRFKAWELDRGVSLAGAPLAVSNRAALLTEADAAAEVLGAVEALAEQTGQEPAVIVVDTLSRNFGADENATADMNAFVRSLDELRQRWKCSILVVHHSGKDATKGARGSTVLRGAVEAEYAVEQDELGAVTISCGKMKDAAFPAQLSFTLAPVKLPLVDDNGEAVTSVVLEPIDGYEPPQRGKVGRGKNQTLALRELQRLYVEHHDRLESGGADPEEAMVRIDDWRDACGGAGISRQRFHDVKASLERAGEVLLAPPYVRLAH</sequence>
<feature type="compositionally biased region" description="Basic and acidic residues" evidence="1">
    <location>
        <begin position="1"/>
        <end position="35"/>
    </location>
</feature>
<dbReference type="RefSeq" id="WP_183383555.1">
    <property type="nucleotide sequence ID" value="NZ_JACHXR010000004.1"/>
</dbReference>